<dbReference type="RefSeq" id="WP_102243845.1">
    <property type="nucleotide sequence ID" value="NZ_CP025704.1"/>
</dbReference>
<dbReference type="InterPro" id="IPR011611">
    <property type="entry name" value="PfkB_dom"/>
</dbReference>
<evidence type="ECO:0000313" key="4">
    <source>
        <dbReference type="Proteomes" id="UP000235584"/>
    </source>
</evidence>
<name>A0A2K9NUW6_BACTC</name>
<dbReference type="Proteomes" id="UP000235584">
    <property type="component" value="Chromosome"/>
</dbReference>
<sequence>MKNLITLERFNEITQKFNALSPIIVVGDVGIDKYTFGEVKRISPEAPVPVLEVTKEWLKLGLAANISHNLKTLGVQSTLCGVVGEDTNAAVFDTLLEDEKLNTWGIVRSSGRPTIFKERVTTNTQQICRIDYESSEYVDEATEKKLMSRFDEFSKTHSAVIIEDYAKGTLTKNVIAHLIAEFKSKGKLVAVDPGRSTPPLFYKGANLLKPNLAEARAMVESLGYKEKKVEQMAKILVEKLEVDKLVITLGGDGMALMDVKNGGELTVIPTVANEVFDVSGAGDTAISALTSALLAGATLEEAAWIGNCASGVVVGKKGTATVDLKELKEFYDQIKAKIRH</sequence>
<gene>
    <name evidence="3" type="ORF">C0V70_10660</name>
</gene>
<dbReference type="GO" id="GO:0005829">
    <property type="term" value="C:cytosol"/>
    <property type="evidence" value="ECO:0007669"/>
    <property type="project" value="TreeGrafter"/>
</dbReference>
<evidence type="ECO:0000313" key="3">
    <source>
        <dbReference type="EMBL" id="AUN98554.1"/>
    </source>
</evidence>
<accession>A0A2K9NUW6</accession>
<keyword evidence="1" id="KW-0808">Transferase</keyword>
<dbReference type="PANTHER" id="PTHR46969">
    <property type="entry name" value="BIFUNCTIONAL PROTEIN HLDE"/>
    <property type="match status" value="1"/>
</dbReference>
<keyword evidence="2 3" id="KW-0418">Kinase</keyword>
<dbReference type="SUPFAM" id="SSF53613">
    <property type="entry name" value="Ribokinase-like"/>
    <property type="match status" value="1"/>
</dbReference>
<proteinExistence type="predicted"/>
<dbReference type="InterPro" id="IPR029056">
    <property type="entry name" value="Ribokinase-like"/>
</dbReference>
<dbReference type="OrthoDB" id="5290528at2"/>
<dbReference type="GO" id="GO:0016773">
    <property type="term" value="F:phosphotransferase activity, alcohol group as acceptor"/>
    <property type="evidence" value="ECO:0007669"/>
    <property type="project" value="InterPro"/>
</dbReference>
<dbReference type="EMBL" id="CP025704">
    <property type="protein sequence ID" value="AUN98554.1"/>
    <property type="molecule type" value="Genomic_DNA"/>
</dbReference>
<organism evidence="3 4">
    <name type="scientific">Bacteriovorax stolpii</name>
    <name type="common">Bdellovibrio stolpii</name>
    <dbReference type="NCBI Taxonomy" id="960"/>
    <lineage>
        <taxon>Bacteria</taxon>
        <taxon>Pseudomonadati</taxon>
        <taxon>Bdellovibrionota</taxon>
        <taxon>Bacteriovoracia</taxon>
        <taxon>Bacteriovoracales</taxon>
        <taxon>Bacteriovoracaceae</taxon>
        <taxon>Bacteriovorax</taxon>
    </lineage>
</organism>
<dbReference type="Gene3D" id="3.40.1190.20">
    <property type="match status" value="1"/>
</dbReference>
<keyword evidence="4" id="KW-1185">Reference proteome</keyword>
<protein>
    <submittedName>
        <fullName evidence="3">D-glycero-beta-D-manno-heptose-7-phosphate kinase</fullName>
    </submittedName>
</protein>
<dbReference type="PROSITE" id="PS00584">
    <property type="entry name" value="PFKB_KINASES_2"/>
    <property type="match status" value="1"/>
</dbReference>
<dbReference type="Pfam" id="PF00294">
    <property type="entry name" value="PfkB"/>
    <property type="match status" value="1"/>
</dbReference>
<dbReference type="CDD" id="cd01172">
    <property type="entry name" value="RfaE_like"/>
    <property type="match status" value="1"/>
</dbReference>
<dbReference type="InterPro" id="IPR002173">
    <property type="entry name" value="Carboh/pur_kinase_PfkB_CS"/>
</dbReference>
<dbReference type="KEGG" id="bsto:C0V70_10660"/>
<dbReference type="GO" id="GO:0033785">
    <property type="term" value="F:heptose 7-phosphate kinase activity"/>
    <property type="evidence" value="ECO:0007669"/>
    <property type="project" value="TreeGrafter"/>
</dbReference>
<evidence type="ECO:0000256" key="1">
    <source>
        <dbReference type="ARBA" id="ARBA00022679"/>
    </source>
</evidence>
<evidence type="ECO:0000256" key="2">
    <source>
        <dbReference type="ARBA" id="ARBA00022777"/>
    </source>
</evidence>
<dbReference type="InterPro" id="IPR011913">
    <property type="entry name" value="RfaE_dom_I"/>
</dbReference>
<dbReference type="AlphaFoldDB" id="A0A2K9NUW6"/>
<dbReference type="PANTHER" id="PTHR46969:SF1">
    <property type="entry name" value="BIFUNCTIONAL PROTEIN HLDE"/>
    <property type="match status" value="1"/>
</dbReference>
<dbReference type="GO" id="GO:0033786">
    <property type="term" value="F:heptose-1-phosphate adenylyltransferase activity"/>
    <property type="evidence" value="ECO:0007669"/>
    <property type="project" value="TreeGrafter"/>
</dbReference>
<reference evidence="3 4" key="1">
    <citation type="submission" date="2018-01" db="EMBL/GenBank/DDBJ databases">
        <title>Complete genome sequence of Bacteriovorax stolpii DSM12778.</title>
        <authorList>
            <person name="Tang B."/>
            <person name="Chang J."/>
        </authorList>
    </citation>
    <scope>NUCLEOTIDE SEQUENCE [LARGE SCALE GENOMIC DNA]</scope>
    <source>
        <strain evidence="3 4">DSM 12778</strain>
    </source>
</reference>